<dbReference type="EMBL" id="JALANJ010000053">
    <property type="protein sequence ID" value="MCY8123074.1"/>
    <property type="molecule type" value="Genomic_DNA"/>
</dbReference>
<evidence type="ECO:0008006" key="3">
    <source>
        <dbReference type="Google" id="ProtNLM"/>
    </source>
</evidence>
<gene>
    <name evidence="1" type="ORF">MOC45_21265</name>
</gene>
<proteinExistence type="predicted"/>
<name>A0A9Q4DSD3_BACSC</name>
<evidence type="ECO:0000313" key="2">
    <source>
        <dbReference type="Proteomes" id="UP001070352"/>
    </source>
</evidence>
<sequence>MLPHTCRVGDLVEVIEYAHECHGCIGKIVKKSDIQITVDFNGKLIDCLPSSLILKARVGSTKYKALAETIEASQTRNLTREDFNDLINYALDIRDFEWAYELKQRRDS</sequence>
<reference evidence="1" key="1">
    <citation type="submission" date="2022-02" db="EMBL/GenBank/DDBJ databases">
        <title>Crop Bioprotection Bacillus Genome Sequencing.</title>
        <authorList>
            <person name="Dunlap C."/>
        </authorList>
    </citation>
    <scope>NUCLEOTIDE SEQUENCE</scope>
    <source>
        <strain evidence="1">M18B4</strain>
    </source>
</reference>
<organism evidence="1 2">
    <name type="scientific">Bacillus spizizenii</name>
    <name type="common">Bacillus subtilis subsp. spizizenii</name>
    <dbReference type="NCBI Taxonomy" id="96241"/>
    <lineage>
        <taxon>Bacteria</taxon>
        <taxon>Bacillati</taxon>
        <taxon>Bacillota</taxon>
        <taxon>Bacilli</taxon>
        <taxon>Bacillales</taxon>
        <taxon>Bacillaceae</taxon>
        <taxon>Bacillus</taxon>
    </lineage>
</organism>
<dbReference type="AlphaFoldDB" id="A0A9Q4DSD3"/>
<comment type="caution">
    <text evidence="1">The sequence shown here is derived from an EMBL/GenBank/DDBJ whole genome shotgun (WGS) entry which is preliminary data.</text>
</comment>
<dbReference type="Proteomes" id="UP001070352">
    <property type="component" value="Unassembled WGS sequence"/>
</dbReference>
<protein>
    <recommendedName>
        <fullName evidence="3">IDEAL domain-containing protein</fullName>
    </recommendedName>
</protein>
<accession>A0A9Q4DSD3</accession>
<evidence type="ECO:0000313" key="1">
    <source>
        <dbReference type="EMBL" id="MCY8123074.1"/>
    </source>
</evidence>